<name>C8XIV2_NAKMY</name>
<dbReference type="GO" id="GO:0003700">
    <property type="term" value="F:DNA-binding transcription factor activity"/>
    <property type="evidence" value="ECO:0007669"/>
    <property type="project" value="InterPro"/>
</dbReference>
<dbReference type="Pfam" id="PF01451">
    <property type="entry name" value="LMWPc"/>
    <property type="match status" value="1"/>
</dbReference>
<accession>C8XIV2</accession>
<dbReference type="InterPro" id="IPR011991">
    <property type="entry name" value="ArsR-like_HTH"/>
</dbReference>
<dbReference type="InterPro" id="IPR036388">
    <property type="entry name" value="WH-like_DNA-bd_sf"/>
</dbReference>
<dbReference type="Proteomes" id="UP000002218">
    <property type="component" value="Chromosome"/>
</dbReference>
<dbReference type="InterPro" id="IPR036196">
    <property type="entry name" value="Ptyr_pPase_sf"/>
</dbReference>
<proteinExistence type="predicted"/>
<keyword evidence="4" id="KW-1185">Reference proteome</keyword>
<organism evidence="3 4">
    <name type="scientific">Nakamurella multipartita (strain ATCC 700099 / DSM 44233 / CIP 104796 / JCM 9543 / NBRC 105858 / Y-104)</name>
    <name type="common">Microsphaera multipartita</name>
    <dbReference type="NCBI Taxonomy" id="479431"/>
    <lineage>
        <taxon>Bacteria</taxon>
        <taxon>Bacillati</taxon>
        <taxon>Actinomycetota</taxon>
        <taxon>Actinomycetes</taxon>
        <taxon>Nakamurellales</taxon>
        <taxon>Nakamurellaceae</taxon>
        <taxon>Nakamurella</taxon>
    </lineage>
</organism>
<dbReference type="SUPFAM" id="SSF52788">
    <property type="entry name" value="Phosphotyrosine protein phosphatases I"/>
    <property type="match status" value="1"/>
</dbReference>
<dbReference type="CDD" id="cd00090">
    <property type="entry name" value="HTH_ARSR"/>
    <property type="match status" value="1"/>
</dbReference>
<dbReference type="SUPFAM" id="SSF46785">
    <property type="entry name" value="Winged helix' DNA-binding domain"/>
    <property type="match status" value="1"/>
</dbReference>
<dbReference type="EMBL" id="CP001737">
    <property type="protein sequence ID" value="ACV76539.1"/>
    <property type="molecule type" value="Genomic_DNA"/>
</dbReference>
<dbReference type="Gene3D" id="1.10.10.10">
    <property type="entry name" value="Winged helix-like DNA-binding domain superfamily/Winged helix DNA-binding domain"/>
    <property type="match status" value="1"/>
</dbReference>
<evidence type="ECO:0000259" key="2">
    <source>
        <dbReference type="PROSITE" id="PS50987"/>
    </source>
</evidence>
<dbReference type="InterPro" id="IPR036390">
    <property type="entry name" value="WH_DNA-bd_sf"/>
</dbReference>
<keyword evidence="1" id="KW-0059">Arsenical resistance</keyword>
<dbReference type="Gene3D" id="3.40.50.2300">
    <property type="match status" value="1"/>
</dbReference>
<dbReference type="STRING" id="479431.Namu_0105"/>
<dbReference type="OrthoDB" id="9784339at2"/>
<dbReference type="KEGG" id="nml:Namu_0105"/>
<sequence length="226" mass="24269">MDEQLTRRARMHAALGEPARLAIVDRLLPGDASPGELGAALGLPTNLLAHHLRVLQDAGVIGRVQSEGDRRRTYVQLRLDDPLVQALARPIDPASRVPLPTGPRVVFVCTHNSARSQLAAASWARVSEIPVACAGTHPAPRVHPGAVAAGRRHGLRLGRARTAHIDEVVQPADLVVAVCDSAHEELDPARPRLHWSIPDPVRVGTDAAFDAACDEIDRRVRTLAAD</sequence>
<evidence type="ECO:0000313" key="3">
    <source>
        <dbReference type="EMBL" id="ACV76539.1"/>
    </source>
</evidence>
<evidence type="ECO:0000313" key="4">
    <source>
        <dbReference type="Proteomes" id="UP000002218"/>
    </source>
</evidence>
<dbReference type="InterPro" id="IPR023485">
    <property type="entry name" value="Ptyr_pPase"/>
</dbReference>
<dbReference type="PANTHER" id="PTHR43428">
    <property type="entry name" value="ARSENATE REDUCTASE"/>
    <property type="match status" value="1"/>
</dbReference>
<protein>
    <submittedName>
        <fullName evidence="3">Protein-tyrosine phosphatase, low molecular weight</fullName>
    </submittedName>
</protein>
<evidence type="ECO:0000256" key="1">
    <source>
        <dbReference type="ARBA" id="ARBA00022849"/>
    </source>
</evidence>
<dbReference type="SMART" id="SM00226">
    <property type="entry name" value="LMWPc"/>
    <property type="match status" value="1"/>
</dbReference>
<dbReference type="SMART" id="SM00418">
    <property type="entry name" value="HTH_ARSR"/>
    <property type="match status" value="1"/>
</dbReference>
<dbReference type="InParanoid" id="C8XIV2"/>
<gene>
    <name evidence="3" type="ordered locus">Namu_0105</name>
</gene>
<dbReference type="HOGENOM" id="CLU_081551_1_0_11"/>
<dbReference type="AlphaFoldDB" id="C8XIV2"/>
<dbReference type="RefSeq" id="WP_012814014.1">
    <property type="nucleotide sequence ID" value="NC_013235.1"/>
</dbReference>
<dbReference type="Pfam" id="PF12840">
    <property type="entry name" value="HTH_20"/>
    <property type="match status" value="1"/>
</dbReference>
<reference evidence="3 4" key="2">
    <citation type="journal article" date="2010" name="Stand. Genomic Sci.">
        <title>Complete genome sequence of Nakamurella multipartita type strain (Y-104).</title>
        <authorList>
            <person name="Tice H."/>
            <person name="Mayilraj S."/>
            <person name="Sims D."/>
            <person name="Lapidus A."/>
            <person name="Nolan M."/>
            <person name="Lucas S."/>
            <person name="Glavina Del Rio T."/>
            <person name="Copeland A."/>
            <person name="Cheng J.F."/>
            <person name="Meincke L."/>
            <person name="Bruce D."/>
            <person name="Goodwin L."/>
            <person name="Pitluck S."/>
            <person name="Ivanova N."/>
            <person name="Mavromatis K."/>
            <person name="Ovchinnikova G."/>
            <person name="Pati A."/>
            <person name="Chen A."/>
            <person name="Palaniappan K."/>
            <person name="Land M."/>
            <person name="Hauser L."/>
            <person name="Chang Y.J."/>
            <person name="Jeffries C.D."/>
            <person name="Detter J.C."/>
            <person name="Brettin T."/>
            <person name="Rohde M."/>
            <person name="Goker M."/>
            <person name="Bristow J."/>
            <person name="Eisen J.A."/>
            <person name="Markowitz V."/>
            <person name="Hugenholtz P."/>
            <person name="Kyrpides N.C."/>
            <person name="Klenk H.P."/>
            <person name="Chen F."/>
        </authorList>
    </citation>
    <scope>NUCLEOTIDE SEQUENCE [LARGE SCALE GENOMIC DNA]</scope>
    <source>
        <strain evidence="4">ATCC 700099 / DSM 44233 / CIP 104796 / JCM 9543 / NBRC 105858 / Y-104</strain>
    </source>
</reference>
<feature type="domain" description="HTH arsR-type" evidence="2">
    <location>
        <begin position="1"/>
        <end position="94"/>
    </location>
</feature>
<dbReference type="PANTHER" id="PTHR43428:SF1">
    <property type="entry name" value="ARSENATE REDUCTASE"/>
    <property type="match status" value="1"/>
</dbReference>
<dbReference type="InterPro" id="IPR001845">
    <property type="entry name" value="HTH_ArsR_DNA-bd_dom"/>
</dbReference>
<reference evidence="4" key="1">
    <citation type="submission" date="2009-09" db="EMBL/GenBank/DDBJ databases">
        <title>The complete genome of Nakamurella multipartita DSM 44233.</title>
        <authorList>
            <consortium name="US DOE Joint Genome Institute (JGI-PGF)"/>
            <person name="Lucas S."/>
            <person name="Copeland A."/>
            <person name="Lapidus A."/>
            <person name="Glavina del Rio T."/>
            <person name="Dalin E."/>
            <person name="Tice H."/>
            <person name="Bruce D."/>
            <person name="Goodwin L."/>
            <person name="Pitluck S."/>
            <person name="Kyrpides N."/>
            <person name="Mavromatis K."/>
            <person name="Ivanova N."/>
            <person name="Ovchinnikova G."/>
            <person name="Sims D."/>
            <person name="Meincke L."/>
            <person name="Brettin T."/>
            <person name="Detter J.C."/>
            <person name="Han C."/>
            <person name="Larimer F."/>
            <person name="Land M."/>
            <person name="Hauser L."/>
            <person name="Markowitz V."/>
            <person name="Cheng J.-F."/>
            <person name="Hugenholtz P."/>
            <person name="Woyke T."/>
            <person name="Wu D."/>
            <person name="Klenk H.-P."/>
            <person name="Eisen J.A."/>
        </authorList>
    </citation>
    <scope>NUCLEOTIDE SEQUENCE [LARGE SCALE GENOMIC DNA]</scope>
    <source>
        <strain evidence="4">ATCC 700099 / DSM 44233 / CIP 104796 / JCM 9543 / NBRC 105858 / Y-104</strain>
    </source>
</reference>
<dbReference type="PROSITE" id="PS50987">
    <property type="entry name" value="HTH_ARSR_2"/>
    <property type="match status" value="1"/>
</dbReference>
<dbReference type="eggNOG" id="COG0640">
    <property type="taxonomic scope" value="Bacteria"/>
</dbReference>
<dbReference type="GO" id="GO:0046685">
    <property type="term" value="P:response to arsenic-containing substance"/>
    <property type="evidence" value="ECO:0007669"/>
    <property type="project" value="UniProtKB-KW"/>
</dbReference>
<dbReference type="eggNOG" id="COG0394">
    <property type="taxonomic scope" value="Bacteria"/>
</dbReference>